<name>A0ABQ8SQ02_PERAM</name>
<keyword evidence="3" id="KW-1185">Reference proteome</keyword>
<evidence type="ECO:0000256" key="1">
    <source>
        <dbReference type="SAM" id="MobiDB-lite"/>
    </source>
</evidence>
<reference evidence="2 3" key="1">
    <citation type="journal article" date="2022" name="Allergy">
        <title>Genome assembly and annotation of Periplaneta americana reveal a comprehensive cockroach allergen profile.</title>
        <authorList>
            <person name="Wang L."/>
            <person name="Xiong Q."/>
            <person name="Saelim N."/>
            <person name="Wang L."/>
            <person name="Nong W."/>
            <person name="Wan A.T."/>
            <person name="Shi M."/>
            <person name="Liu X."/>
            <person name="Cao Q."/>
            <person name="Hui J.H.L."/>
            <person name="Sookrung N."/>
            <person name="Leung T.F."/>
            <person name="Tungtrongchitr A."/>
            <person name="Tsui S.K.W."/>
        </authorList>
    </citation>
    <scope>NUCLEOTIDE SEQUENCE [LARGE SCALE GENOMIC DNA]</scope>
    <source>
        <tissue evidence="2">Whole body-01</tissue>
    </source>
</reference>
<organism evidence="2 3">
    <name type="scientific">Periplaneta americana</name>
    <name type="common">American cockroach</name>
    <name type="synonym">Blatta americana</name>
    <dbReference type="NCBI Taxonomy" id="6978"/>
    <lineage>
        <taxon>Eukaryota</taxon>
        <taxon>Metazoa</taxon>
        <taxon>Ecdysozoa</taxon>
        <taxon>Arthropoda</taxon>
        <taxon>Hexapoda</taxon>
        <taxon>Insecta</taxon>
        <taxon>Pterygota</taxon>
        <taxon>Neoptera</taxon>
        <taxon>Polyneoptera</taxon>
        <taxon>Dictyoptera</taxon>
        <taxon>Blattodea</taxon>
        <taxon>Blattoidea</taxon>
        <taxon>Blattidae</taxon>
        <taxon>Blattinae</taxon>
        <taxon>Periplaneta</taxon>
    </lineage>
</organism>
<dbReference type="PANTHER" id="PTHR14030">
    <property type="entry name" value="MITOTIC CHECKPOINT SERINE/THREONINE-PROTEIN KINASE BUB1"/>
    <property type="match status" value="1"/>
</dbReference>
<feature type="region of interest" description="Disordered" evidence="1">
    <location>
        <begin position="312"/>
        <end position="533"/>
    </location>
</feature>
<dbReference type="SUPFAM" id="SSF56112">
    <property type="entry name" value="Protein kinase-like (PK-like)"/>
    <property type="match status" value="1"/>
</dbReference>
<proteinExistence type="predicted"/>
<protein>
    <recommendedName>
        <fullName evidence="4">Protein kinase domain-containing protein</fullName>
    </recommendedName>
</protein>
<dbReference type="EMBL" id="JAJSOF020000023">
    <property type="protein sequence ID" value="KAJ4436088.1"/>
    <property type="molecule type" value="Genomic_DNA"/>
</dbReference>
<accession>A0ABQ8SQ02</accession>
<dbReference type="Proteomes" id="UP001148838">
    <property type="component" value="Unassembled WGS sequence"/>
</dbReference>
<dbReference type="Gene3D" id="1.10.510.10">
    <property type="entry name" value="Transferase(Phosphotransferase) domain 1"/>
    <property type="match status" value="1"/>
</dbReference>
<evidence type="ECO:0000313" key="2">
    <source>
        <dbReference type="EMBL" id="KAJ4436088.1"/>
    </source>
</evidence>
<dbReference type="PANTHER" id="PTHR14030:SF4">
    <property type="entry name" value="BUB1 KINASE, ISOFORM A-RELATED"/>
    <property type="match status" value="1"/>
</dbReference>
<evidence type="ECO:0008006" key="4">
    <source>
        <dbReference type="Google" id="ProtNLM"/>
    </source>
</evidence>
<feature type="compositionally biased region" description="Basic and acidic residues" evidence="1">
    <location>
        <begin position="313"/>
        <end position="533"/>
    </location>
</feature>
<sequence length="577" mass="67637">MLDMPNFVTHQTECALGSSTQRQIMNNLSTVFETTEYRSSGSSGSSGASTHHTNLVVSRESYGTNSLPSTDMNEVMLHRRVGHLDQGRGNIEVLQEDLVSQEMSVEHNRQAEHSDNAHANAGSSFKSGYFYEKEIVWKSIDLDLQLEQPIVSRVTEQQNCKKKLVRTEENAIDVPETVQALAFMDIKKGYLVQNGSIMITDFSDHGDLLSVINTIRQEMPIPETLMLYWMVELLNIAEKLQECKIIHGDIKPDNFILRTLPSLERGEPSLQLIDMGRGIDMTLFPPNTTFKTVVTTKSFQCIEMQTGRPWTYQDHEKDKDMNDKDHNKDYDMNHGKENDKEHNTDHNKKHDKDYDRDHGRPKDQDMKHDKLQNKNHNMDHDKDHDKDEDKDHGVNCDKHHEKHHGENSKERTKGCNKDKDHDKDHNMDHDKHHDKDHMDHDKHHDSDHDKDHNMENDKYHDKDHIKDKSHERTTKDCQRDHYKDHDNDYDRDHKDHNCDKNYENDKDHNEDHDMGHDKHHENDHKRCHDKDHKEQDWDKNYAIDKDHNRTMTITKTGTTIKITMRTTIRTMIKTTNT</sequence>
<evidence type="ECO:0000313" key="3">
    <source>
        <dbReference type="Proteomes" id="UP001148838"/>
    </source>
</evidence>
<dbReference type="InterPro" id="IPR011009">
    <property type="entry name" value="Kinase-like_dom_sf"/>
</dbReference>
<dbReference type="InterPro" id="IPR015661">
    <property type="entry name" value="Bub1/Mad3"/>
</dbReference>
<gene>
    <name evidence="2" type="ORF">ANN_18715</name>
</gene>
<comment type="caution">
    <text evidence="2">The sequence shown here is derived from an EMBL/GenBank/DDBJ whole genome shotgun (WGS) entry which is preliminary data.</text>
</comment>